<dbReference type="Pfam" id="PF00448">
    <property type="entry name" value="SRP54"/>
    <property type="match status" value="1"/>
</dbReference>
<dbReference type="GO" id="GO:0005737">
    <property type="term" value="C:cytoplasm"/>
    <property type="evidence" value="ECO:0007669"/>
    <property type="project" value="UniProtKB-ARBA"/>
</dbReference>
<feature type="domain" description="Signal recognition particle SRP54 helical bundle" evidence="13">
    <location>
        <begin position="1"/>
        <end position="72"/>
    </location>
</feature>
<protein>
    <submittedName>
        <fullName evidence="14">Signal recognition particle receptor FtsY</fullName>
    </submittedName>
</protein>
<dbReference type="SMART" id="SM00962">
    <property type="entry name" value="SRP54"/>
    <property type="match status" value="1"/>
</dbReference>
<comment type="similarity">
    <text evidence="2">Belongs to the GTP-binding SRP family.</text>
</comment>
<dbReference type="InterPro" id="IPR036225">
    <property type="entry name" value="SRP/SRP_N"/>
</dbReference>
<comment type="catalytic activity">
    <reaction evidence="10">
        <text>GTP + H2O = GDP + phosphate + H(+)</text>
        <dbReference type="Rhea" id="RHEA:19669"/>
        <dbReference type="ChEBI" id="CHEBI:15377"/>
        <dbReference type="ChEBI" id="CHEBI:15378"/>
        <dbReference type="ChEBI" id="CHEBI:37565"/>
        <dbReference type="ChEBI" id="CHEBI:43474"/>
        <dbReference type="ChEBI" id="CHEBI:58189"/>
        <dbReference type="EC" id="3.6.5.4"/>
    </reaction>
</comment>
<dbReference type="EMBL" id="FWDO01000007">
    <property type="protein sequence ID" value="SLM19646.1"/>
    <property type="molecule type" value="Genomic_DNA"/>
</dbReference>
<dbReference type="Gene3D" id="3.40.50.300">
    <property type="entry name" value="P-loop containing nucleotide triphosphate hydrolases"/>
    <property type="match status" value="1"/>
</dbReference>
<keyword evidence="9 14" id="KW-0675">Receptor</keyword>
<sequence length="288" mass="31453">MKFAEKIKALFRRNQLSDEVFEELADLLIEGDIGASLAFEVVEALKNSCKKEGISNTEEAKKKLKDILRPYIKTANFGLDPDKLNIVLILGVNGVGKTTSCANLAFWAQKTSPAKPVILAAGDTFRAAAIEQLKIHGERLGVRVVAQQHGSDPGAVLWDAIDAARTGNAQLVIADTAGRMHTRADLLKELEKLDRVVNQKAGNVNYRKLLVLDATTGQNAMRQAEIFHGAVKVDGVIMTKYDSSSKGGTIIAVSRQFGLSTLFLGTGERYENFEPFDLNVYLDDFVGE</sequence>
<keyword evidence="3" id="KW-1003">Cell membrane</keyword>
<evidence type="ECO:0000256" key="9">
    <source>
        <dbReference type="ARBA" id="ARBA00023170"/>
    </source>
</evidence>
<feature type="domain" description="AAA+ ATPase" evidence="11">
    <location>
        <begin position="83"/>
        <end position="263"/>
    </location>
</feature>
<dbReference type="SUPFAM" id="SSF52540">
    <property type="entry name" value="P-loop containing nucleoside triphosphate hydrolases"/>
    <property type="match status" value="1"/>
</dbReference>
<dbReference type="SUPFAM" id="SSF47364">
    <property type="entry name" value="Domain of the SRP/SRP receptor G-proteins"/>
    <property type="match status" value="1"/>
</dbReference>
<dbReference type="Gene3D" id="1.20.120.140">
    <property type="entry name" value="Signal recognition particle SRP54, nucleotide-binding domain"/>
    <property type="match status" value="1"/>
</dbReference>
<dbReference type="GO" id="GO:0005525">
    <property type="term" value="F:GTP binding"/>
    <property type="evidence" value="ECO:0007669"/>
    <property type="project" value="UniProtKB-KW"/>
</dbReference>
<dbReference type="PANTHER" id="PTHR43134:SF1">
    <property type="entry name" value="SIGNAL RECOGNITION PARTICLE RECEPTOR SUBUNIT ALPHA"/>
    <property type="match status" value="1"/>
</dbReference>
<evidence type="ECO:0000313" key="14">
    <source>
        <dbReference type="EMBL" id="SLM19646.1"/>
    </source>
</evidence>
<dbReference type="InterPro" id="IPR013822">
    <property type="entry name" value="Signal_recog_particl_SRP54_hlx"/>
</dbReference>
<dbReference type="AlphaFoldDB" id="A0A3P3XTP3"/>
<accession>A0A3P3XTP3</accession>
<evidence type="ECO:0000256" key="2">
    <source>
        <dbReference type="ARBA" id="ARBA00008531"/>
    </source>
</evidence>
<evidence type="ECO:0000259" key="11">
    <source>
        <dbReference type="SMART" id="SM00382"/>
    </source>
</evidence>
<evidence type="ECO:0000256" key="4">
    <source>
        <dbReference type="ARBA" id="ARBA00022490"/>
    </source>
</evidence>
<comment type="subcellular location">
    <subcellularLocation>
        <location evidence="1">Cell membrane</location>
        <topology evidence="1">Peripheral membrane protein</topology>
        <orientation evidence="1">Cytoplasmic side</orientation>
    </subcellularLocation>
</comment>
<name>A0A3P3XTP3_9SPIR</name>
<evidence type="ECO:0000259" key="13">
    <source>
        <dbReference type="SMART" id="SM00963"/>
    </source>
</evidence>
<dbReference type="InterPro" id="IPR003593">
    <property type="entry name" value="AAA+_ATPase"/>
</dbReference>
<dbReference type="GO" id="GO:0003924">
    <property type="term" value="F:GTPase activity"/>
    <property type="evidence" value="ECO:0007669"/>
    <property type="project" value="TreeGrafter"/>
</dbReference>
<dbReference type="InterPro" id="IPR027417">
    <property type="entry name" value="P-loop_NTPase"/>
</dbReference>
<dbReference type="InterPro" id="IPR000897">
    <property type="entry name" value="SRP54_GTPase_dom"/>
</dbReference>
<dbReference type="GO" id="GO:0005886">
    <property type="term" value="C:plasma membrane"/>
    <property type="evidence" value="ECO:0007669"/>
    <property type="project" value="UniProtKB-SubCell"/>
</dbReference>
<proteinExistence type="inferred from homology"/>
<keyword evidence="7" id="KW-0342">GTP-binding</keyword>
<evidence type="ECO:0000256" key="7">
    <source>
        <dbReference type="ARBA" id="ARBA00023134"/>
    </source>
</evidence>
<dbReference type="InterPro" id="IPR004390">
    <property type="entry name" value="SR_rcpt_FtsY"/>
</dbReference>
<evidence type="ECO:0000256" key="3">
    <source>
        <dbReference type="ARBA" id="ARBA00022475"/>
    </source>
</evidence>
<feature type="domain" description="SRP54-type proteins GTP-binding" evidence="12">
    <location>
        <begin position="84"/>
        <end position="287"/>
    </location>
</feature>
<evidence type="ECO:0000256" key="5">
    <source>
        <dbReference type="ARBA" id="ARBA00022741"/>
    </source>
</evidence>
<evidence type="ECO:0000256" key="8">
    <source>
        <dbReference type="ARBA" id="ARBA00023136"/>
    </source>
</evidence>
<dbReference type="NCBIfam" id="TIGR00064">
    <property type="entry name" value="ftsY"/>
    <property type="match status" value="1"/>
</dbReference>
<dbReference type="Pfam" id="PF02881">
    <property type="entry name" value="SRP54_N"/>
    <property type="match status" value="1"/>
</dbReference>
<evidence type="ECO:0000256" key="1">
    <source>
        <dbReference type="ARBA" id="ARBA00004413"/>
    </source>
</evidence>
<evidence type="ECO:0000256" key="6">
    <source>
        <dbReference type="ARBA" id="ARBA00022801"/>
    </source>
</evidence>
<keyword evidence="6" id="KW-0378">Hydrolase</keyword>
<dbReference type="SMART" id="SM00963">
    <property type="entry name" value="SRP54_N"/>
    <property type="match status" value="1"/>
</dbReference>
<evidence type="ECO:0000256" key="10">
    <source>
        <dbReference type="ARBA" id="ARBA00048027"/>
    </source>
</evidence>
<dbReference type="GO" id="GO:0006614">
    <property type="term" value="P:SRP-dependent cotranslational protein targeting to membrane"/>
    <property type="evidence" value="ECO:0007669"/>
    <property type="project" value="InterPro"/>
</dbReference>
<organism evidence="14">
    <name type="scientific">uncultured spirochete</name>
    <dbReference type="NCBI Taxonomy" id="156406"/>
    <lineage>
        <taxon>Bacteria</taxon>
        <taxon>Pseudomonadati</taxon>
        <taxon>Spirochaetota</taxon>
        <taxon>Spirochaetia</taxon>
        <taxon>Spirochaetales</taxon>
        <taxon>environmental samples</taxon>
    </lineage>
</organism>
<dbReference type="GO" id="GO:0005047">
    <property type="term" value="F:signal recognition particle binding"/>
    <property type="evidence" value="ECO:0007669"/>
    <property type="project" value="TreeGrafter"/>
</dbReference>
<dbReference type="InterPro" id="IPR042101">
    <property type="entry name" value="SRP54_N_sf"/>
</dbReference>
<dbReference type="SMART" id="SM00382">
    <property type="entry name" value="AAA"/>
    <property type="match status" value="1"/>
</dbReference>
<gene>
    <name evidence="14" type="primary">ftsY</name>
    <name evidence="14" type="ORF">SPIRO4BDMA_70068</name>
</gene>
<reference evidence="14" key="1">
    <citation type="submission" date="2017-02" db="EMBL/GenBank/DDBJ databases">
        <authorList>
            <person name="Regsiter A."/>
            <person name="William W."/>
        </authorList>
    </citation>
    <scope>NUCLEOTIDE SEQUENCE</scope>
    <source>
        <strain evidence="14">BdmA 4</strain>
    </source>
</reference>
<keyword evidence="8" id="KW-0472">Membrane</keyword>
<keyword evidence="5" id="KW-0547">Nucleotide-binding</keyword>
<evidence type="ECO:0000259" key="12">
    <source>
        <dbReference type="SMART" id="SM00962"/>
    </source>
</evidence>
<keyword evidence="4" id="KW-0963">Cytoplasm</keyword>
<dbReference type="PANTHER" id="PTHR43134">
    <property type="entry name" value="SIGNAL RECOGNITION PARTICLE RECEPTOR SUBUNIT ALPHA"/>
    <property type="match status" value="1"/>
</dbReference>